<evidence type="ECO:0008006" key="3">
    <source>
        <dbReference type="Google" id="ProtNLM"/>
    </source>
</evidence>
<accession>A0A3C1KQ92</accession>
<sequence>MAKPPAQNSSSQDIQAFLGTARAVAVFAQRQPRLVFAIDATASREPTWAMARDRQAAMFHSASKLAAISIQLCFYRGFQEFKASPWLTDSDALAQQMARVRCQGGHTQIRRLLRHALTVHQENPIRGLVFIGDALEEPADDVCQLAGQCGLRKLPLFLFQEGRDPAVQKTFQSMARVSGGAWARFDQHSANTLADLLGAVACYASGGREALENHPGQGARLLLQQLKP</sequence>
<dbReference type="STRING" id="1121937.GCA_000423125_01044"/>
<proteinExistence type="predicted"/>
<dbReference type="Proteomes" id="UP000259273">
    <property type="component" value="Unassembled WGS sequence"/>
</dbReference>
<reference evidence="1 2" key="1">
    <citation type="journal article" date="2018" name="Nat. Biotechnol.">
        <title>A standardized bacterial taxonomy based on genome phylogeny substantially revises the tree of life.</title>
        <authorList>
            <person name="Parks D.H."/>
            <person name="Chuvochina M."/>
            <person name="Waite D.W."/>
            <person name="Rinke C."/>
            <person name="Skarshewski A."/>
            <person name="Chaumeil P.A."/>
            <person name="Hugenholtz P."/>
        </authorList>
    </citation>
    <scope>NUCLEOTIDE SEQUENCE [LARGE SCALE GENOMIC DNA]</scope>
    <source>
        <strain evidence="1">UBA9158</strain>
    </source>
</reference>
<name>A0A3C1KQ92_9GAMM</name>
<evidence type="ECO:0000313" key="2">
    <source>
        <dbReference type="Proteomes" id="UP000259273"/>
    </source>
</evidence>
<protein>
    <recommendedName>
        <fullName evidence="3">VWA domain-containing protein</fullName>
    </recommendedName>
</protein>
<dbReference type="SUPFAM" id="SSF53300">
    <property type="entry name" value="vWA-like"/>
    <property type="match status" value="1"/>
</dbReference>
<organism evidence="1 2">
    <name type="scientific">Haliea salexigens</name>
    <dbReference type="NCBI Taxonomy" id="287487"/>
    <lineage>
        <taxon>Bacteria</taxon>
        <taxon>Pseudomonadati</taxon>
        <taxon>Pseudomonadota</taxon>
        <taxon>Gammaproteobacteria</taxon>
        <taxon>Cellvibrionales</taxon>
        <taxon>Halieaceae</taxon>
        <taxon>Haliea</taxon>
    </lineage>
</organism>
<dbReference type="InterPro" id="IPR036465">
    <property type="entry name" value="vWFA_dom_sf"/>
</dbReference>
<dbReference type="EMBL" id="DMND01000190">
    <property type="protein sequence ID" value="HAN28835.1"/>
    <property type="molecule type" value="Genomic_DNA"/>
</dbReference>
<dbReference type="AlphaFoldDB" id="A0A3C1KQ92"/>
<gene>
    <name evidence="1" type="ORF">DCP75_14135</name>
</gene>
<evidence type="ECO:0000313" key="1">
    <source>
        <dbReference type="EMBL" id="HAN28835.1"/>
    </source>
</evidence>
<comment type="caution">
    <text evidence="1">The sequence shown here is derived from an EMBL/GenBank/DDBJ whole genome shotgun (WGS) entry which is preliminary data.</text>
</comment>